<feature type="domain" description="CCHC-type" evidence="2">
    <location>
        <begin position="289"/>
        <end position="305"/>
    </location>
</feature>
<dbReference type="InterPro" id="IPR036875">
    <property type="entry name" value="Znf_CCHC_sf"/>
</dbReference>
<dbReference type="InterPro" id="IPR001878">
    <property type="entry name" value="Znf_CCHC"/>
</dbReference>
<dbReference type="Proteomes" id="UP000000768">
    <property type="component" value="Chromosome 1"/>
</dbReference>
<evidence type="ECO:0000313" key="4">
    <source>
        <dbReference type="Proteomes" id="UP000000768"/>
    </source>
</evidence>
<evidence type="ECO:0000259" key="2">
    <source>
        <dbReference type="SMART" id="SM00343"/>
    </source>
</evidence>
<protein>
    <recommendedName>
        <fullName evidence="2">CCHC-type domain-containing protein</fullName>
    </recommendedName>
</protein>
<dbReference type="EMBL" id="CM000760">
    <property type="protein sequence ID" value="OQU91970.1"/>
    <property type="molecule type" value="Genomic_DNA"/>
</dbReference>
<gene>
    <name evidence="3" type="ORF">SORBI_3001G267701</name>
</gene>
<feature type="region of interest" description="Disordered" evidence="1">
    <location>
        <begin position="334"/>
        <end position="365"/>
    </location>
</feature>
<dbReference type="OMA" id="GSATHFF"/>
<evidence type="ECO:0000313" key="3">
    <source>
        <dbReference type="EMBL" id="OQU91970.1"/>
    </source>
</evidence>
<dbReference type="PANTHER" id="PTHR33075:SF7">
    <property type="entry name" value="OS02G0303350 PROTEIN"/>
    <property type="match status" value="1"/>
</dbReference>
<accession>A0A1Z5S7Q6</accession>
<feature type="compositionally biased region" description="Polar residues" evidence="1">
    <location>
        <begin position="345"/>
        <end position="354"/>
    </location>
</feature>
<feature type="domain" description="CCHC-type" evidence="2">
    <location>
        <begin position="270"/>
        <end position="286"/>
    </location>
</feature>
<sequence length="365" mass="39339">MDLAGLSFAPGIATQQRIWQRFAAPVTHSVLDRHSFLLVAAFGRCKFKLSTSSASSLLQAALGGSATHFFASQLGERLFIASLRFFSCDAFKVFFFLWGNGGPNWRNEFRNFLKEEELSWSHPKSFRRSFAQVLSGQPSSSGHALLLSGANATPLGHNRAFSAASSAEKTGLNFSSLARLPAGAKTIPVCAASGAMAAGPSFRLPASAKAVPFSGRKLSGANAVPLGSGPKLTGANAVPLQSGRIFHHGNRGFPRLTELTKPSVSRQTRLCSRCLASNHWRVNCRQPIRCHACFLPGHIAVSCAASKSYRGQQNLLKPNGKRTEVQQLRWLPLDSSAQPPGARITHSNPSAQDSRIQRPCGNLQY</sequence>
<dbReference type="InParanoid" id="A0A1Z5S7Q6"/>
<reference evidence="4" key="2">
    <citation type="journal article" date="2018" name="Plant J.">
        <title>The Sorghum bicolor reference genome: improved assembly, gene annotations, a transcriptome atlas, and signatures of genome organization.</title>
        <authorList>
            <person name="McCormick R.F."/>
            <person name="Truong S.K."/>
            <person name="Sreedasyam A."/>
            <person name="Jenkins J."/>
            <person name="Shu S."/>
            <person name="Sims D."/>
            <person name="Kennedy M."/>
            <person name="Amirebrahimi M."/>
            <person name="Weers B.D."/>
            <person name="McKinley B."/>
            <person name="Mattison A."/>
            <person name="Morishige D.T."/>
            <person name="Grimwood J."/>
            <person name="Schmutz J."/>
            <person name="Mullet J.E."/>
        </authorList>
    </citation>
    <scope>NUCLEOTIDE SEQUENCE [LARGE SCALE GENOMIC DNA]</scope>
    <source>
        <strain evidence="4">cv. BTx623</strain>
    </source>
</reference>
<dbReference type="SMART" id="SM00343">
    <property type="entry name" value="ZnF_C2HC"/>
    <property type="match status" value="2"/>
</dbReference>
<reference evidence="3 4" key="1">
    <citation type="journal article" date="2009" name="Nature">
        <title>The Sorghum bicolor genome and the diversification of grasses.</title>
        <authorList>
            <person name="Paterson A.H."/>
            <person name="Bowers J.E."/>
            <person name="Bruggmann R."/>
            <person name="Dubchak I."/>
            <person name="Grimwood J."/>
            <person name="Gundlach H."/>
            <person name="Haberer G."/>
            <person name="Hellsten U."/>
            <person name="Mitros T."/>
            <person name="Poliakov A."/>
            <person name="Schmutz J."/>
            <person name="Spannagl M."/>
            <person name="Tang H."/>
            <person name="Wang X."/>
            <person name="Wicker T."/>
            <person name="Bharti A.K."/>
            <person name="Chapman J."/>
            <person name="Feltus F.A."/>
            <person name="Gowik U."/>
            <person name="Grigoriev I.V."/>
            <person name="Lyons E."/>
            <person name="Maher C.A."/>
            <person name="Martis M."/>
            <person name="Narechania A."/>
            <person name="Otillar R.P."/>
            <person name="Penning B.W."/>
            <person name="Salamov A.A."/>
            <person name="Wang Y."/>
            <person name="Zhang L."/>
            <person name="Carpita N.C."/>
            <person name="Freeling M."/>
            <person name="Gingle A.R."/>
            <person name="Hash C.T."/>
            <person name="Keller B."/>
            <person name="Klein P."/>
            <person name="Kresovich S."/>
            <person name="McCann M.C."/>
            <person name="Ming R."/>
            <person name="Peterson D.G."/>
            <person name="Mehboob-ur-Rahman"/>
            <person name="Ware D."/>
            <person name="Westhoff P."/>
            <person name="Mayer K.F."/>
            <person name="Messing J."/>
            <person name="Rokhsar D.S."/>
        </authorList>
    </citation>
    <scope>NUCLEOTIDE SEQUENCE [LARGE SCALE GENOMIC DNA]</scope>
    <source>
        <strain evidence="4">cv. BTx623</strain>
    </source>
</reference>
<dbReference type="GO" id="GO:0003676">
    <property type="term" value="F:nucleic acid binding"/>
    <property type="evidence" value="ECO:0007669"/>
    <property type="project" value="InterPro"/>
</dbReference>
<dbReference type="Gramene" id="OQU91970">
    <property type="protein sequence ID" value="OQU91970"/>
    <property type="gene ID" value="SORBI_3001G267701"/>
</dbReference>
<dbReference type="Gene3D" id="4.10.60.10">
    <property type="entry name" value="Zinc finger, CCHC-type"/>
    <property type="match status" value="1"/>
</dbReference>
<keyword evidence="4" id="KW-1185">Reference proteome</keyword>
<evidence type="ECO:0000256" key="1">
    <source>
        <dbReference type="SAM" id="MobiDB-lite"/>
    </source>
</evidence>
<dbReference type="AlphaFoldDB" id="A0A1Z5S7Q6"/>
<dbReference type="GO" id="GO:0008270">
    <property type="term" value="F:zinc ion binding"/>
    <property type="evidence" value="ECO:0007669"/>
    <property type="project" value="InterPro"/>
</dbReference>
<organism evidence="3 4">
    <name type="scientific">Sorghum bicolor</name>
    <name type="common">Sorghum</name>
    <name type="synonym">Sorghum vulgare</name>
    <dbReference type="NCBI Taxonomy" id="4558"/>
    <lineage>
        <taxon>Eukaryota</taxon>
        <taxon>Viridiplantae</taxon>
        <taxon>Streptophyta</taxon>
        <taxon>Embryophyta</taxon>
        <taxon>Tracheophyta</taxon>
        <taxon>Spermatophyta</taxon>
        <taxon>Magnoliopsida</taxon>
        <taxon>Liliopsida</taxon>
        <taxon>Poales</taxon>
        <taxon>Poaceae</taxon>
        <taxon>PACMAD clade</taxon>
        <taxon>Panicoideae</taxon>
        <taxon>Andropogonodae</taxon>
        <taxon>Andropogoneae</taxon>
        <taxon>Sorghinae</taxon>
        <taxon>Sorghum</taxon>
    </lineage>
</organism>
<name>A0A1Z5S7Q6_SORBI</name>
<proteinExistence type="predicted"/>
<dbReference type="SUPFAM" id="SSF57756">
    <property type="entry name" value="Retrovirus zinc finger-like domains"/>
    <property type="match status" value="1"/>
</dbReference>
<dbReference type="PANTHER" id="PTHR33075">
    <property type="entry name" value="OS02G0499800 PROTEIN"/>
    <property type="match status" value="1"/>
</dbReference>